<comment type="caution">
    <text evidence="2">The sequence shown here is derived from an EMBL/GenBank/DDBJ whole genome shotgun (WGS) entry which is preliminary data.</text>
</comment>
<name>A0AAV7PA40_PLEWA</name>
<accession>A0AAV7PA40</accession>
<protein>
    <submittedName>
        <fullName evidence="2">Uncharacterized protein</fullName>
    </submittedName>
</protein>
<reference evidence="2" key="1">
    <citation type="journal article" date="2022" name="bioRxiv">
        <title>Sequencing and chromosome-scale assembly of the giantPleurodeles waltlgenome.</title>
        <authorList>
            <person name="Brown T."/>
            <person name="Elewa A."/>
            <person name="Iarovenko S."/>
            <person name="Subramanian E."/>
            <person name="Araus A.J."/>
            <person name="Petzold A."/>
            <person name="Susuki M."/>
            <person name="Suzuki K.-i.T."/>
            <person name="Hayashi T."/>
            <person name="Toyoda A."/>
            <person name="Oliveira C."/>
            <person name="Osipova E."/>
            <person name="Leigh N.D."/>
            <person name="Simon A."/>
            <person name="Yun M.H."/>
        </authorList>
    </citation>
    <scope>NUCLEOTIDE SEQUENCE</scope>
    <source>
        <strain evidence="2">20211129_DDA</strain>
        <tissue evidence="2">Liver</tissue>
    </source>
</reference>
<dbReference type="Proteomes" id="UP001066276">
    <property type="component" value="Chromosome 7"/>
</dbReference>
<evidence type="ECO:0000313" key="3">
    <source>
        <dbReference type="Proteomes" id="UP001066276"/>
    </source>
</evidence>
<feature type="compositionally biased region" description="Polar residues" evidence="1">
    <location>
        <begin position="63"/>
        <end position="73"/>
    </location>
</feature>
<dbReference type="AlphaFoldDB" id="A0AAV7PA40"/>
<keyword evidence="3" id="KW-1185">Reference proteome</keyword>
<evidence type="ECO:0000256" key="1">
    <source>
        <dbReference type="SAM" id="MobiDB-lite"/>
    </source>
</evidence>
<sequence length="98" mass="10303">MAANCSTDAEKPPRPAARAGIKEEESLAAAESAWKTPAVSHSSLYLSRPGVATERSSARPRTEGSTGPSSVTRASVPPRIHQSPTQTPAHENCRLLKG</sequence>
<proteinExistence type="predicted"/>
<organism evidence="2 3">
    <name type="scientific">Pleurodeles waltl</name>
    <name type="common">Iberian ribbed newt</name>
    <dbReference type="NCBI Taxonomy" id="8319"/>
    <lineage>
        <taxon>Eukaryota</taxon>
        <taxon>Metazoa</taxon>
        <taxon>Chordata</taxon>
        <taxon>Craniata</taxon>
        <taxon>Vertebrata</taxon>
        <taxon>Euteleostomi</taxon>
        <taxon>Amphibia</taxon>
        <taxon>Batrachia</taxon>
        <taxon>Caudata</taxon>
        <taxon>Salamandroidea</taxon>
        <taxon>Salamandridae</taxon>
        <taxon>Pleurodelinae</taxon>
        <taxon>Pleurodeles</taxon>
    </lineage>
</organism>
<evidence type="ECO:0000313" key="2">
    <source>
        <dbReference type="EMBL" id="KAJ1124014.1"/>
    </source>
</evidence>
<dbReference type="EMBL" id="JANPWB010000011">
    <property type="protein sequence ID" value="KAJ1124014.1"/>
    <property type="molecule type" value="Genomic_DNA"/>
</dbReference>
<gene>
    <name evidence="2" type="ORF">NDU88_002478</name>
</gene>
<feature type="region of interest" description="Disordered" evidence="1">
    <location>
        <begin position="1"/>
        <end position="98"/>
    </location>
</feature>